<evidence type="ECO:0000256" key="2">
    <source>
        <dbReference type="SAM" id="Phobius"/>
    </source>
</evidence>
<dbReference type="RefSeq" id="WP_379483276.1">
    <property type="nucleotide sequence ID" value="NZ_JBHMCF010000011.1"/>
</dbReference>
<keyword evidence="2" id="KW-1133">Transmembrane helix</keyword>
<comment type="caution">
    <text evidence="3">The sequence shown here is derived from an EMBL/GenBank/DDBJ whole genome shotgun (WGS) entry which is preliminary data.</text>
</comment>
<feature type="compositionally biased region" description="Low complexity" evidence="1">
    <location>
        <begin position="86"/>
        <end position="98"/>
    </location>
</feature>
<organism evidence="3 4">
    <name type="scientific">Nonomuraea salmonea</name>
    <dbReference type="NCBI Taxonomy" id="46181"/>
    <lineage>
        <taxon>Bacteria</taxon>
        <taxon>Bacillati</taxon>
        <taxon>Actinomycetota</taxon>
        <taxon>Actinomycetes</taxon>
        <taxon>Streptosporangiales</taxon>
        <taxon>Streptosporangiaceae</taxon>
        <taxon>Nonomuraea</taxon>
    </lineage>
</organism>
<protein>
    <recommendedName>
        <fullName evidence="5">Cell division protein FtsL</fullName>
    </recommendedName>
</protein>
<feature type="region of interest" description="Disordered" evidence="1">
    <location>
        <begin position="1"/>
        <end position="196"/>
    </location>
</feature>
<proteinExistence type="predicted"/>
<dbReference type="Proteomes" id="UP001589568">
    <property type="component" value="Unassembled WGS sequence"/>
</dbReference>
<accession>A0ABV5NKF1</accession>
<keyword evidence="2" id="KW-0812">Transmembrane</keyword>
<evidence type="ECO:0008006" key="5">
    <source>
        <dbReference type="Google" id="ProtNLM"/>
    </source>
</evidence>
<gene>
    <name evidence="3" type="ORF">ACFFR3_14705</name>
</gene>
<dbReference type="EMBL" id="JBHMCF010000011">
    <property type="protein sequence ID" value="MFB9470768.1"/>
    <property type="molecule type" value="Genomic_DNA"/>
</dbReference>
<evidence type="ECO:0000313" key="3">
    <source>
        <dbReference type="EMBL" id="MFB9470768.1"/>
    </source>
</evidence>
<feature type="transmembrane region" description="Helical" evidence="2">
    <location>
        <begin position="202"/>
        <end position="224"/>
    </location>
</feature>
<evidence type="ECO:0000256" key="1">
    <source>
        <dbReference type="SAM" id="MobiDB-lite"/>
    </source>
</evidence>
<reference evidence="3 4" key="1">
    <citation type="submission" date="2024-09" db="EMBL/GenBank/DDBJ databases">
        <authorList>
            <person name="Sun Q."/>
            <person name="Mori K."/>
        </authorList>
    </citation>
    <scope>NUCLEOTIDE SEQUENCE [LARGE SCALE GENOMIC DNA]</scope>
    <source>
        <strain evidence="3 4">JCM 3324</strain>
    </source>
</reference>
<evidence type="ECO:0000313" key="4">
    <source>
        <dbReference type="Proteomes" id="UP001589568"/>
    </source>
</evidence>
<feature type="compositionally biased region" description="Low complexity" evidence="1">
    <location>
        <begin position="65"/>
        <end position="79"/>
    </location>
</feature>
<keyword evidence="2" id="KW-0472">Membrane</keyword>
<name>A0ABV5NKF1_9ACTN</name>
<feature type="compositionally biased region" description="Basic and acidic residues" evidence="1">
    <location>
        <begin position="35"/>
        <end position="64"/>
    </location>
</feature>
<keyword evidence="4" id="KW-1185">Reference proteome</keyword>
<sequence length="294" mass="30396">MTTEQETGRGAPVRRAVPKTGTRRSAVSQQPKPRPRIDTRPEAGGKGSAAERARAEAAAERALLDGRAGAPGAARGKAPAPERGKPAPARGAAPARGKSATAERGTPAPVRGKAPAPERGTPAPVRGKAPAPERGKTAPARGKAAAPERGTTAAPSRGKTAAPGKAPGTERPEAAKGRARVKAPAARPAGGRGPARRQRTPFVLLVVGLLCGGLVSLLLLNTMLAQDTITDAKLREEIAVAKRENEKIDQEYQLKTQPGNIAKLAEMQGQHTDWDEVNAYSSAGDQASQADPQR</sequence>